<dbReference type="PANTHER" id="PTHR12295:SF30">
    <property type="entry name" value="PROTEIN FURRY"/>
    <property type="match status" value="1"/>
</dbReference>
<keyword evidence="3" id="KW-1185">Reference proteome</keyword>
<dbReference type="Proteomes" id="UP000245383">
    <property type="component" value="Unassembled WGS sequence"/>
</dbReference>
<gene>
    <name evidence="2" type="ORF">BB561_004478</name>
</gene>
<dbReference type="GO" id="GO:0005938">
    <property type="term" value="C:cell cortex"/>
    <property type="evidence" value="ECO:0007669"/>
    <property type="project" value="TreeGrafter"/>
</dbReference>
<sequence length="2170" mass="245542">MNSSDSKEPSPFANYNFMAAQSFAKKNKFSKKTSPFTSFKDSQNILKTSPKNASIPSKNLLSPAIGTHFNSLSASQSCASHDNYNNNSVDSSIKSYDVKHVRPSHLSNVEFDSSLEYSYRKSRANTTSLSENFALDLNTIDINSITHNNSPFIADSTSDLFKAQHKYENFDKSSFSHKKSSSFYCKNATQSSLEVGKKQTNGIPSKKNSLSDEIFITARDSQLFVADLSKQYSNTNKLKTLYENKIYKNATDGSKSLSAFENSSENFEIPLNYISPSYKQVEMLDYTYTSSVEDSNDLEEPYFLGQTTEYVVKKCYIHFKLAAQKIISQVSEARLDIDFDLSSILDIGVNSELDSILDTLGTLSKIHTQLIVELLLIWRKGTVDKAPATTSIVQERANHLIRERKSLATAFLLCRALLQVTSNIDLLTLNDDFGDRIEDLVFTQIQSANPTNLQHSKNRKAIQDLYAQIAGEISRVRFSSISDKFIAALERMPIQSKYDVEKCVVLIRSMRYLKLAVHPMDALEESSQFLLSCAKFFARTSGSMRLKHSWAMTLTELLMPLASDVGAEVNLPILSQAVEIIYSKAFKMSQRVRHIFVAFPLLSASLCLSRSEFFYSKWQTHLEACIQRLKDKHHRLVSIDSITRILWVYIFRYPEVQSVVTRKLDSLLRILFPVLKSRTWQKTIGSESILYILVCMGCYNFDFMMKNTFKHMLGLNKIPNNSSDWNNSSILDTALEDLNPERALLAYNAIIEIANIYSIYELKYPQFPIQTCLEFYDGYFGSKREKVFHDQGGSESDLSLTDMNHSVYKFQKNIIIEKLPENIASALNQSINAMSFYFCKLQSVFGDNILFNQNIWDVAKNISPYSDISISGNRTSTKNDQNYLSFKQNYSLKDDNANFLSFVSNLGSDRIENRNIFETNDFETYGVEVPGSNIKTPNSATAALSRSFSFTSQISNSKMYNNATEKQDNKISSSINSKYKQLYFDLMASFLSSISIVKVLKLPLPIDRVIEILILGAVHVDLRYSSVCRLLISEIINPDTIDKSLYLLTLGFLDSVNFVDKQEIKSSKIKFMFKALYCMSQLFRAIDNYTTQYLITSLYKLAPFETDYSREYSSEYDHGFDSDSYTKQDANIDSIIVKISKKLNINIQSVNKSKKSKSESIYINNGTSKYGSELKALKRNNSAKKESNYATKTQNKFNASGFGIVDSDSDADVSTSTIVKIHPNKLLNQKVRFCSASSRNLDRGFLDLFVSILRTLNVYLRSDLKIDDSSTNLADKSSQEWQLLVDAIESIGLSLLCEDSVNLRMFSILILKEADDLMAILRAILNKDSLASIPTTPISYSNDPDSRVPLNSNFSDLDSSKNNFHCSNYVNNGLNLLDTNALGINIMHKTSPKNLEKQFPNHSSDSVKENFRTNKTEARYVNNENLIFKQKEGFYANMEILKPLKSNESHLKHSTIHTSNGLKKSVFSANLRFQTRTSIFYILKSLSAPDMLKKGKSGSNHFKMNSDSSLKSNQNNQNIFTKLCDSNINLGSIIESLRRSERSWKDHMKDFYQNGTLPVFNQNLAIEEKNLHSVVAIMNLNNSYTLNHNMSLAELSCNHRYFTEWKIQLHDLLSNLSEISPNVVYIARSIVYQKMYQLHSLVLNVADNTPTLPIVSLDSLYKVISLSNSSNAPGIPTDKNTSFKPSSFFINNYDKNDFSKDYNFYYNTSDAIKKRHLDTNCNTDNSDTNSVYCGHSIKSANITDKNGIPYSQVCDCMLEIDELNFQTTPSESSNFENNLAKANLTKNTEKSHFLWSNTAFVPLVEKYCSYLTFIVACLNDKDNQQDIFPTNKPHIGMQTSKTLSETKSGKKFQFQNYNEKTSKFSPQPSGNKSNSNSMFHLNWTKKFTGPLKINTKTNKQEVFLECKTISQLVQMLKPLLLCNHALIRNGVVSALASVKPLLIPELINKLKPLHDIVIQGLYVGISDYIQANSNETSTDPSYKVNFFNSSFLQSTICGSTFTLEQNKTQKDFKCSRDTPEFFKVSTKQPNLNVLSSTNLAPNSSIIVPLNTSGTSDFTVTSKAPKLTDSTSKIKYNHAESQPLIKNKLKSTKHISKRYSKGNSESSIGITIGKDGHNRSSSADLINLTNNIKIKSEDAQFTVETRRSLYKLMDSWCSSENGNMFTPFKFR</sequence>
<dbReference type="GO" id="GO:0000902">
    <property type="term" value="P:cell morphogenesis"/>
    <property type="evidence" value="ECO:0007669"/>
    <property type="project" value="InterPro"/>
</dbReference>
<dbReference type="GO" id="GO:0030427">
    <property type="term" value="C:site of polarized growth"/>
    <property type="evidence" value="ECO:0007669"/>
    <property type="project" value="TreeGrafter"/>
</dbReference>
<proteinExistence type="predicted"/>
<evidence type="ECO:0000259" key="1">
    <source>
        <dbReference type="Pfam" id="PF14222"/>
    </source>
</evidence>
<dbReference type="OrthoDB" id="6287725at2759"/>
<reference evidence="2 3" key="1">
    <citation type="journal article" date="2018" name="MBio">
        <title>Comparative Genomics Reveals the Core Gene Toolbox for the Fungus-Insect Symbiosis.</title>
        <authorList>
            <person name="Wang Y."/>
            <person name="Stata M."/>
            <person name="Wang W."/>
            <person name="Stajich J.E."/>
            <person name="White M.M."/>
            <person name="Moncalvo J.M."/>
        </authorList>
    </citation>
    <scope>NUCLEOTIDE SEQUENCE [LARGE SCALE GENOMIC DNA]</scope>
    <source>
        <strain evidence="2 3">SWE-8-4</strain>
    </source>
</reference>
<comment type="caution">
    <text evidence="2">The sequence shown here is derived from an EMBL/GenBank/DDBJ whole genome shotgun (WGS) entry which is preliminary data.</text>
</comment>
<dbReference type="InterPro" id="IPR039867">
    <property type="entry name" value="Furry/Tao3/Mor2"/>
</dbReference>
<feature type="domain" description="Cell morphogenesis protein N-terminal" evidence="1">
    <location>
        <begin position="403"/>
        <end position="871"/>
    </location>
</feature>
<organism evidence="2 3">
    <name type="scientific">Smittium simulii</name>
    <dbReference type="NCBI Taxonomy" id="133385"/>
    <lineage>
        <taxon>Eukaryota</taxon>
        <taxon>Fungi</taxon>
        <taxon>Fungi incertae sedis</taxon>
        <taxon>Zoopagomycota</taxon>
        <taxon>Kickxellomycotina</taxon>
        <taxon>Harpellomycetes</taxon>
        <taxon>Harpellales</taxon>
        <taxon>Legeriomycetaceae</taxon>
        <taxon>Smittium</taxon>
    </lineage>
</organism>
<dbReference type="PANTHER" id="PTHR12295">
    <property type="entry name" value="FURRY-RELATED"/>
    <property type="match status" value="1"/>
</dbReference>
<dbReference type="EMBL" id="MBFR01000209">
    <property type="protein sequence ID" value="PVU91311.1"/>
    <property type="molecule type" value="Genomic_DNA"/>
</dbReference>
<evidence type="ECO:0000313" key="2">
    <source>
        <dbReference type="EMBL" id="PVU91311.1"/>
    </source>
</evidence>
<dbReference type="Pfam" id="PF14222">
    <property type="entry name" value="MOR2-PAG1_N"/>
    <property type="match status" value="1"/>
</dbReference>
<protein>
    <recommendedName>
        <fullName evidence="1">Cell morphogenesis protein N-terminal domain-containing protein</fullName>
    </recommendedName>
</protein>
<dbReference type="InterPro" id="IPR025614">
    <property type="entry name" value="Cell_morpho_N"/>
</dbReference>
<accession>A0A2T9YG44</accession>
<evidence type="ECO:0000313" key="3">
    <source>
        <dbReference type="Proteomes" id="UP000245383"/>
    </source>
</evidence>
<name>A0A2T9YG44_9FUNG</name>
<dbReference type="STRING" id="133385.A0A2T9YG44"/>